<dbReference type="Gene3D" id="3.40.50.2000">
    <property type="entry name" value="Glycogen Phosphorylase B"/>
    <property type="match status" value="1"/>
</dbReference>
<dbReference type="eggNOG" id="COG4671">
    <property type="taxonomic scope" value="Bacteria"/>
</dbReference>
<organism evidence="2 3">
    <name type="scientific">Sedimentitalea nanhaiensis</name>
    <dbReference type="NCBI Taxonomy" id="999627"/>
    <lineage>
        <taxon>Bacteria</taxon>
        <taxon>Pseudomonadati</taxon>
        <taxon>Pseudomonadota</taxon>
        <taxon>Alphaproteobacteria</taxon>
        <taxon>Rhodobacterales</taxon>
        <taxon>Paracoccaceae</taxon>
        <taxon>Sedimentitalea</taxon>
    </lineage>
</organism>
<keyword evidence="2" id="KW-0808">Transferase</keyword>
<dbReference type="AlphaFoldDB" id="A0A1I6X8G3"/>
<dbReference type="OrthoDB" id="503443at2"/>
<proteinExistence type="predicted"/>
<dbReference type="PANTHER" id="PTHR21015">
    <property type="entry name" value="UDP-N-ACETYLGLUCOSAMINE--N-ACETYLMURAMYL-(PENTAPEPTIDE) PYROPHOSPHORYL-UNDECAPRENOL N-ACETYLGLUCOSAMINE TRANSFERASE 1"/>
    <property type="match status" value="1"/>
</dbReference>
<dbReference type="Pfam" id="PF04101">
    <property type="entry name" value="Glyco_tran_28_C"/>
    <property type="match status" value="1"/>
</dbReference>
<sequence length="377" mass="40205">MRVMIAVTHLLGTGHLRRALMLARAFALAGHDVLLTSGGMPVAGLDFGSVRLLQLPSLSSDGVDFTRLMDQTGQPAGTAVLTARRDGLCRAVVDFKPDVVITELFPFGRRVLRDEFLALLETAKRLPQPPVILSSVRDILAPPSTPAKAARTDDLVRKWYDAVLVHADPQGTKLEVSWPVSPTLAPRLIYTGYVAPAAAGPHPDRAGTDEVLVSAGGGPVGDQLFRCAGDAARLMPERRWRLLVGGQNPGARLTDLASGSPAVIEPARADFRQMLHHAAASVSMCGYNTALDLLQTGTPAVFVPFDDGNEVEQTLRAQSLARLPGMATLRTCELTPQRLCDAVRQVLSAPRRGRAALQLDGAAQTVTIATQMAGARI</sequence>
<gene>
    <name evidence="2" type="ORF">SAMN05216236_101106</name>
</gene>
<dbReference type="Proteomes" id="UP000182466">
    <property type="component" value="Unassembled WGS sequence"/>
</dbReference>
<evidence type="ECO:0000313" key="2">
    <source>
        <dbReference type="EMBL" id="SFT34084.1"/>
    </source>
</evidence>
<keyword evidence="3" id="KW-1185">Reference proteome</keyword>
<protein>
    <submittedName>
        <fullName evidence="2">Predicted glycosyl transferase</fullName>
    </submittedName>
</protein>
<dbReference type="PANTHER" id="PTHR21015:SF28">
    <property type="entry name" value="SLL1722 PROTEIN"/>
    <property type="match status" value="1"/>
</dbReference>
<accession>A0A1I6X8G3</accession>
<dbReference type="STRING" id="999627.SAMN05216236_101106"/>
<dbReference type="SUPFAM" id="SSF53756">
    <property type="entry name" value="UDP-Glycosyltransferase/glycogen phosphorylase"/>
    <property type="match status" value="1"/>
</dbReference>
<dbReference type="InterPro" id="IPR007235">
    <property type="entry name" value="Glyco_trans_28_C"/>
</dbReference>
<name>A0A1I6X8G3_9RHOB</name>
<feature type="domain" description="Glycosyl transferase family 28 C-terminal" evidence="1">
    <location>
        <begin position="269"/>
        <end position="352"/>
    </location>
</feature>
<dbReference type="GO" id="GO:0016758">
    <property type="term" value="F:hexosyltransferase activity"/>
    <property type="evidence" value="ECO:0007669"/>
    <property type="project" value="InterPro"/>
</dbReference>
<reference evidence="2 3" key="1">
    <citation type="submission" date="2016-10" db="EMBL/GenBank/DDBJ databases">
        <authorList>
            <person name="de Groot N.N."/>
        </authorList>
    </citation>
    <scope>NUCLEOTIDE SEQUENCE [LARGE SCALE GENOMIC DNA]</scope>
    <source>
        <strain evidence="2 3">CGMCC 1.10959</strain>
    </source>
</reference>
<evidence type="ECO:0000259" key="1">
    <source>
        <dbReference type="Pfam" id="PF04101"/>
    </source>
</evidence>
<evidence type="ECO:0000313" key="3">
    <source>
        <dbReference type="Proteomes" id="UP000182466"/>
    </source>
</evidence>
<dbReference type="RefSeq" id="WP_027263054.1">
    <property type="nucleotide sequence ID" value="NZ_FPAW01000001.1"/>
</dbReference>
<dbReference type="EMBL" id="FPAW01000001">
    <property type="protein sequence ID" value="SFT34084.1"/>
    <property type="molecule type" value="Genomic_DNA"/>
</dbReference>